<evidence type="ECO:0008006" key="2">
    <source>
        <dbReference type="Google" id="ProtNLM"/>
    </source>
</evidence>
<protein>
    <recommendedName>
        <fullName evidence="2">Geminivirus AL1 replication-associated protein catalytic domain-containing protein</fullName>
    </recommendedName>
</protein>
<sequence length="157" mass="18948">MQVKLWCKRDYKYHCVFRYRDDISPSVERSRKDVRHCKSILKKKLFGRGKFDLDWFDVNETTDWNKNKKEIHVHILVGELPKNTRSINKPFPELLIDSWCKLDTSAQREYQYVGVTNNDKDDYEDVSYLLKSMKGNNNRYDDKFEWLDVENISRQVS</sequence>
<gene>
    <name evidence="1" type="ORF">METZ01_LOCUS206973</name>
</gene>
<name>A0A382EUN4_9ZZZZ</name>
<evidence type="ECO:0000313" key="1">
    <source>
        <dbReference type="EMBL" id="SVB54119.1"/>
    </source>
</evidence>
<organism evidence="1">
    <name type="scientific">marine metagenome</name>
    <dbReference type="NCBI Taxonomy" id="408172"/>
    <lineage>
        <taxon>unclassified sequences</taxon>
        <taxon>metagenomes</taxon>
        <taxon>ecological metagenomes</taxon>
    </lineage>
</organism>
<dbReference type="AlphaFoldDB" id="A0A382EUN4"/>
<accession>A0A382EUN4</accession>
<reference evidence="1" key="1">
    <citation type="submission" date="2018-05" db="EMBL/GenBank/DDBJ databases">
        <authorList>
            <person name="Lanie J.A."/>
            <person name="Ng W.-L."/>
            <person name="Kazmierczak K.M."/>
            <person name="Andrzejewski T.M."/>
            <person name="Davidsen T.M."/>
            <person name="Wayne K.J."/>
            <person name="Tettelin H."/>
            <person name="Glass J.I."/>
            <person name="Rusch D."/>
            <person name="Podicherti R."/>
            <person name="Tsui H.-C.T."/>
            <person name="Winkler M.E."/>
        </authorList>
    </citation>
    <scope>NUCLEOTIDE SEQUENCE</scope>
</reference>
<proteinExistence type="predicted"/>
<dbReference type="EMBL" id="UINC01046296">
    <property type="protein sequence ID" value="SVB54119.1"/>
    <property type="molecule type" value="Genomic_DNA"/>
</dbReference>